<dbReference type="GO" id="GO:0030286">
    <property type="term" value="C:dynein complex"/>
    <property type="evidence" value="ECO:0007669"/>
    <property type="project" value="InterPro"/>
</dbReference>
<evidence type="ECO:0000259" key="1">
    <source>
        <dbReference type="Pfam" id="PF17852"/>
    </source>
</evidence>
<protein>
    <submittedName>
        <fullName evidence="2">Dynein_AAA_lid domain-containing protein</fullName>
    </submittedName>
</protein>
<dbReference type="InterPro" id="IPR027417">
    <property type="entry name" value="P-loop_NTPase"/>
</dbReference>
<organism evidence="2">
    <name type="scientific">Mesocestoides corti</name>
    <name type="common">Flatworm</name>
    <dbReference type="NCBI Taxonomy" id="53468"/>
    <lineage>
        <taxon>Eukaryota</taxon>
        <taxon>Metazoa</taxon>
        <taxon>Spiralia</taxon>
        <taxon>Lophotrochozoa</taxon>
        <taxon>Platyhelminthes</taxon>
        <taxon>Cestoda</taxon>
        <taxon>Eucestoda</taxon>
        <taxon>Cyclophyllidea</taxon>
        <taxon>Mesocestoididae</taxon>
        <taxon>Mesocestoides</taxon>
    </lineage>
</organism>
<accession>A0A5K3EKP9</accession>
<dbReference type="Gene3D" id="3.40.50.300">
    <property type="entry name" value="P-loop containing nucleotide triphosphate hydrolases"/>
    <property type="match status" value="2"/>
</dbReference>
<dbReference type="GO" id="GO:0045505">
    <property type="term" value="F:dynein intermediate chain binding"/>
    <property type="evidence" value="ECO:0007669"/>
    <property type="project" value="InterPro"/>
</dbReference>
<dbReference type="Pfam" id="PF17852">
    <property type="entry name" value="Dynein_AAA_lid"/>
    <property type="match status" value="1"/>
</dbReference>
<dbReference type="PANTHER" id="PTHR22878:SF68">
    <property type="entry name" value="DYNEIN HEAVY CHAIN 6, AXONEMAL-LIKE"/>
    <property type="match status" value="1"/>
</dbReference>
<name>A0A5K3EKP9_MESCO</name>
<dbReference type="GO" id="GO:0007018">
    <property type="term" value="P:microtubule-based movement"/>
    <property type="evidence" value="ECO:0007669"/>
    <property type="project" value="InterPro"/>
</dbReference>
<sequence>MLFEVSDLAVASPATVSRCGMVYVDPDDLGWLPYVKTWLNSLKDKLNDNVRQYILRLFERFVEGGLKAIMKLPTVIPQVPIARVKTMCVLMEVALTHPGAPDVGTGEIQKQQPVIAMIFVFALLWGLAGNVTGDKANEIDSLIRNLMDDCPEARMPPSQDLWSCYVDTKLRRFDVWERLLPKFVYDKNVPFFNCLVPTVDTVRYGYILKQLLRAGQSVLYTGNTGVGKTAIARATLDETCEESNYVPIFINFSAQTSSKRTLEMIVDKLEKRRKNVLGAPKGKRVILFVDDLNMPKLDTYGSQPPIELLRQIQDFGGFYDCEKLTWLSIEDVTLSAACGPPGGGRNPITSRLVRHFSVLAIPSPAEITLKHIFSSIMTVG</sequence>
<dbReference type="Gene3D" id="1.10.472.130">
    <property type="match status" value="1"/>
</dbReference>
<dbReference type="AlphaFoldDB" id="A0A5K3EKP9"/>
<dbReference type="Gene3D" id="1.20.920.30">
    <property type="match status" value="1"/>
</dbReference>
<dbReference type="PANTHER" id="PTHR22878">
    <property type="entry name" value="DYNEIN HEAVY CHAIN 6, AXONEMAL-LIKE-RELATED"/>
    <property type="match status" value="1"/>
</dbReference>
<dbReference type="InterPro" id="IPR026983">
    <property type="entry name" value="DHC"/>
</dbReference>
<dbReference type="WBParaSite" id="MCU_001312-RB">
    <property type="protein sequence ID" value="MCU_001312-RB"/>
    <property type="gene ID" value="MCU_001312"/>
</dbReference>
<feature type="domain" description="Dynein heavy chain AAA 5 extension" evidence="1">
    <location>
        <begin position="56"/>
        <end position="177"/>
    </location>
</feature>
<evidence type="ECO:0000313" key="2">
    <source>
        <dbReference type="WBParaSite" id="MCU_001312-RB"/>
    </source>
</evidence>
<reference evidence="2" key="1">
    <citation type="submission" date="2019-11" db="UniProtKB">
        <authorList>
            <consortium name="WormBaseParasite"/>
        </authorList>
    </citation>
    <scope>IDENTIFICATION</scope>
</reference>
<proteinExistence type="predicted"/>
<dbReference type="SUPFAM" id="SSF52540">
    <property type="entry name" value="P-loop containing nucleoside triphosphate hydrolases"/>
    <property type="match status" value="1"/>
</dbReference>
<dbReference type="CDD" id="cd00009">
    <property type="entry name" value="AAA"/>
    <property type="match status" value="1"/>
</dbReference>
<dbReference type="InterPro" id="IPR041466">
    <property type="entry name" value="Dynein_AAA5_ext"/>
</dbReference>
<dbReference type="GO" id="GO:0051959">
    <property type="term" value="F:dynein light intermediate chain binding"/>
    <property type="evidence" value="ECO:0007669"/>
    <property type="project" value="InterPro"/>
</dbReference>
<dbReference type="Pfam" id="PF12775">
    <property type="entry name" value="AAA_7"/>
    <property type="match status" value="1"/>
</dbReference>